<dbReference type="PANTHER" id="PTHR19848:SF8">
    <property type="entry name" value="F-BOX AND WD REPEAT DOMAIN CONTAINING 7"/>
    <property type="match status" value="1"/>
</dbReference>
<feature type="domain" description="Protein kinase" evidence="8">
    <location>
        <begin position="62"/>
        <end position="343"/>
    </location>
</feature>
<dbReference type="GO" id="GO:0004674">
    <property type="term" value="F:protein serine/threonine kinase activity"/>
    <property type="evidence" value="ECO:0007669"/>
    <property type="project" value="UniProtKB-EC"/>
</dbReference>
<dbReference type="EMBL" id="CP019082">
    <property type="protein sequence ID" value="APW61722.1"/>
    <property type="molecule type" value="Genomic_DNA"/>
</dbReference>
<dbReference type="Pfam" id="PF00400">
    <property type="entry name" value="WD40"/>
    <property type="match status" value="5"/>
</dbReference>
<dbReference type="PROSITE" id="PS00107">
    <property type="entry name" value="PROTEIN_KINASE_ATP"/>
    <property type="match status" value="1"/>
</dbReference>
<dbReference type="InterPro" id="IPR011009">
    <property type="entry name" value="Kinase-like_dom_sf"/>
</dbReference>
<keyword evidence="4 6" id="KW-0067">ATP-binding</keyword>
<keyword evidence="3 6" id="KW-0547">Nucleotide-binding</keyword>
<feature type="repeat" description="WD" evidence="5">
    <location>
        <begin position="889"/>
        <end position="932"/>
    </location>
</feature>
<reference evidence="10" key="1">
    <citation type="submission" date="2016-12" db="EMBL/GenBank/DDBJ databases">
        <title>Comparative genomics of four Isosphaeraceae planctomycetes: a common pool of plasmids and glycoside hydrolase genes.</title>
        <authorList>
            <person name="Ivanova A."/>
        </authorList>
    </citation>
    <scope>NUCLEOTIDE SEQUENCE [LARGE SCALE GENOMIC DNA]</scope>
    <source>
        <strain evidence="10">PX4</strain>
    </source>
</reference>
<dbReference type="PROSITE" id="PS00678">
    <property type="entry name" value="WD_REPEATS_1"/>
    <property type="match status" value="1"/>
</dbReference>
<keyword evidence="2" id="KW-0677">Repeat</keyword>
<accession>A0A1U7CS13</accession>
<keyword evidence="9" id="KW-0418">Kinase</keyword>
<dbReference type="Pfam" id="PF00069">
    <property type="entry name" value="Pkinase"/>
    <property type="match status" value="1"/>
</dbReference>
<dbReference type="Gene3D" id="1.10.510.10">
    <property type="entry name" value="Transferase(Phosphotransferase) domain 1"/>
    <property type="match status" value="1"/>
</dbReference>
<evidence type="ECO:0000256" key="7">
    <source>
        <dbReference type="SAM" id="MobiDB-lite"/>
    </source>
</evidence>
<evidence type="ECO:0000256" key="5">
    <source>
        <dbReference type="PROSITE-ProRule" id="PRU00221"/>
    </source>
</evidence>
<dbReference type="SMART" id="SM00320">
    <property type="entry name" value="WD40"/>
    <property type="match status" value="8"/>
</dbReference>
<dbReference type="OrthoDB" id="500858at2"/>
<gene>
    <name evidence="9" type="primary">pknB_14</name>
    <name evidence="9" type="ORF">BSF38_03249</name>
</gene>
<feature type="binding site" evidence="6">
    <location>
        <position position="91"/>
    </location>
    <ligand>
        <name>ATP</name>
        <dbReference type="ChEBI" id="CHEBI:30616"/>
    </ligand>
</feature>
<feature type="region of interest" description="Disordered" evidence="7">
    <location>
        <begin position="1"/>
        <end position="25"/>
    </location>
</feature>
<dbReference type="SUPFAM" id="SSF50998">
    <property type="entry name" value="Quinoprotein alcohol dehydrogenase-like"/>
    <property type="match status" value="2"/>
</dbReference>
<dbReference type="RefSeq" id="WP_076347292.1">
    <property type="nucleotide sequence ID" value="NZ_CP019082.1"/>
</dbReference>
<dbReference type="InterPro" id="IPR015943">
    <property type="entry name" value="WD40/YVTN_repeat-like_dom_sf"/>
</dbReference>
<proteinExistence type="predicted"/>
<dbReference type="InterPro" id="IPR011047">
    <property type="entry name" value="Quinoprotein_ADH-like_sf"/>
</dbReference>
<dbReference type="AlphaFoldDB" id="A0A1U7CS13"/>
<feature type="repeat" description="WD" evidence="5">
    <location>
        <begin position="975"/>
        <end position="1016"/>
    </location>
</feature>
<sequence>MRQADEGFNDGGGSDGSPGSDALEYGSRTIGDLHGLIKALDQAWRPSGGDDPPTRLDRIGPYRDLERVGRGGMGAVYRAVDSRTNEVVAVKIPASRLMADESLHGRFLREADAASLLDHPGIVRFRELGEDGPFPYIVSDFCDGPNLAAWIRAQAEPATARGAARLAALLADAVAHAHDRGVLHRDLKPSNVMLPGAAFETDVEKLTPRITDFGLAKLEEDGGGGDDQATRLLLTQTGDLIGSPAYMAPEQATGKAAAVGRCTDVYGLGTILYGLLTGRPPFRGETVAETLRLVREADPVPPRELRPGLSRDLDRIALRCLEKAPADRYATVSALADDLRRFLDGRPIDSRTGSMRRRIARWARRRPKLARSLAAGGLATVLVIGAGVGWNLSLRRLNEQITGHRRLTDRLNYTLQLQLAQRAYDQGQLGRSQLLLRDLAPASGDPDHREFAWRYLWRLSRREARLLGEMEADVFANHALSGDGGLLALTDREGGLGLFDVHRGERIWYLRRNQNGHGEQVAVSSDGRTLASAFAEDRPDGVRTSKPEIRELPGGKLALAPPAVENRVIDRLVLTAQGRNLTVIDHRTGPSGSADYKVTTWELGDASRRTPRRRSEASLPLAAYVEFGIAPDGLSYAATTADDKPGVYDLHSKTLRVGFTDAPPGLTLNLARFSPDGRRVAVHDDKIRRLMIWDAASGKLLQQLGSLTSPLTRIALQPGGEGVLTADLREEVRLIDPSRGLDIPILPPNPEPKGGRRVQLAFTPDGDDFLVSREPYMEADRIELRSTADGKLRAESPGRQMGNMGDWTILGPSVGGSGLVYSQGRYVWCWRWDQAEKQGAAAALRHADEAWAATYNRAGSLLATASNDTREDQTIKIWDARSHALLRAWKGHDATTTALSFDADGGRLASSSLSVDQGVRVWDPATGRLLATPEWPAEPARSVAFDGRGARLAAGGSMGTLRVWNAADLATIWTVSAHVDRIHTVAFSPDSARLATGGDDGFVRIWDAASGRPLGAFRASAEILAVKFDADGRRLAAASREGAIHLLDPATAQLVRVIRSDDREVRGLAFSPDGRTLASGGLGKSIRFWDPETGHELLSLEGLEAQINDLDFSPDGSALASADHSGAVRIWRADPAVPSQASSPGAQP</sequence>
<feature type="repeat" description="WD" evidence="5">
    <location>
        <begin position="1058"/>
        <end position="1099"/>
    </location>
</feature>
<dbReference type="InterPro" id="IPR000719">
    <property type="entry name" value="Prot_kinase_dom"/>
</dbReference>
<dbReference type="InterPro" id="IPR008271">
    <property type="entry name" value="Ser/Thr_kinase_AS"/>
</dbReference>
<dbReference type="GO" id="GO:0005524">
    <property type="term" value="F:ATP binding"/>
    <property type="evidence" value="ECO:0007669"/>
    <property type="project" value="UniProtKB-UniRule"/>
</dbReference>
<dbReference type="STRING" id="1387353.BSF38_03249"/>
<evidence type="ECO:0000256" key="6">
    <source>
        <dbReference type="PROSITE-ProRule" id="PRU10141"/>
    </source>
</evidence>
<dbReference type="PROSITE" id="PS50011">
    <property type="entry name" value="PROTEIN_KINASE_DOM"/>
    <property type="match status" value="1"/>
</dbReference>
<dbReference type="Gene3D" id="3.30.200.20">
    <property type="entry name" value="Phosphorylase Kinase, domain 1"/>
    <property type="match status" value="1"/>
</dbReference>
<evidence type="ECO:0000259" key="8">
    <source>
        <dbReference type="PROSITE" id="PS50011"/>
    </source>
</evidence>
<dbReference type="Gene3D" id="2.130.10.10">
    <property type="entry name" value="YVTN repeat-like/Quinoprotein amine dehydrogenase"/>
    <property type="match status" value="5"/>
</dbReference>
<dbReference type="InterPro" id="IPR017441">
    <property type="entry name" value="Protein_kinase_ATP_BS"/>
</dbReference>
<evidence type="ECO:0000256" key="3">
    <source>
        <dbReference type="ARBA" id="ARBA00022741"/>
    </source>
</evidence>
<feature type="repeat" description="WD" evidence="5">
    <location>
        <begin position="1100"/>
        <end position="1131"/>
    </location>
</feature>
<evidence type="ECO:0000256" key="4">
    <source>
        <dbReference type="ARBA" id="ARBA00022840"/>
    </source>
</evidence>
<dbReference type="SUPFAM" id="SSF56112">
    <property type="entry name" value="Protein kinase-like (PK-like)"/>
    <property type="match status" value="1"/>
</dbReference>
<evidence type="ECO:0000313" key="9">
    <source>
        <dbReference type="EMBL" id="APW61722.1"/>
    </source>
</evidence>
<evidence type="ECO:0000256" key="1">
    <source>
        <dbReference type="ARBA" id="ARBA00022574"/>
    </source>
</evidence>
<dbReference type="PANTHER" id="PTHR19848">
    <property type="entry name" value="WD40 REPEAT PROTEIN"/>
    <property type="match status" value="1"/>
</dbReference>
<evidence type="ECO:0000256" key="2">
    <source>
        <dbReference type="ARBA" id="ARBA00022737"/>
    </source>
</evidence>
<dbReference type="PROSITE" id="PS50082">
    <property type="entry name" value="WD_REPEATS_2"/>
    <property type="match status" value="4"/>
</dbReference>
<keyword evidence="9" id="KW-0808">Transferase</keyword>
<keyword evidence="1 5" id="KW-0853">WD repeat</keyword>
<dbReference type="Proteomes" id="UP000186309">
    <property type="component" value="Chromosome"/>
</dbReference>
<dbReference type="CDD" id="cd14014">
    <property type="entry name" value="STKc_PknB_like"/>
    <property type="match status" value="1"/>
</dbReference>
<keyword evidence="10" id="KW-1185">Reference proteome</keyword>
<dbReference type="PROSITE" id="PS50294">
    <property type="entry name" value="WD_REPEATS_REGION"/>
    <property type="match status" value="3"/>
</dbReference>
<organism evidence="9 10">
    <name type="scientific">Paludisphaera borealis</name>
    <dbReference type="NCBI Taxonomy" id="1387353"/>
    <lineage>
        <taxon>Bacteria</taxon>
        <taxon>Pseudomonadati</taxon>
        <taxon>Planctomycetota</taxon>
        <taxon>Planctomycetia</taxon>
        <taxon>Isosphaerales</taxon>
        <taxon>Isosphaeraceae</taxon>
        <taxon>Paludisphaera</taxon>
    </lineage>
</organism>
<dbReference type="InterPro" id="IPR019775">
    <property type="entry name" value="WD40_repeat_CS"/>
</dbReference>
<dbReference type="KEGG" id="pbor:BSF38_03249"/>
<name>A0A1U7CS13_9BACT</name>
<dbReference type="EC" id="2.7.11.1" evidence="9"/>
<dbReference type="InterPro" id="IPR001680">
    <property type="entry name" value="WD40_rpt"/>
</dbReference>
<protein>
    <submittedName>
        <fullName evidence="9">Serine/threonine-protein kinase PknB</fullName>
        <ecNumber evidence="9">2.7.11.1</ecNumber>
    </submittedName>
</protein>
<dbReference type="PROSITE" id="PS00108">
    <property type="entry name" value="PROTEIN_KINASE_ST"/>
    <property type="match status" value="1"/>
</dbReference>
<dbReference type="CDD" id="cd00200">
    <property type="entry name" value="WD40"/>
    <property type="match status" value="1"/>
</dbReference>
<evidence type="ECO:0000313" key="10">
    <source>
        <dbReference type="Proteomes" id="UP000186309"/>
    </source>
</evidence>
<dbReference type="SMART" id="SM00220">
    <property type="entry name" value="S_TKc"/>
    <property type="match status" value="1"/>
</dbReference>